<dbReference type="AlphaFoldDB" id="A0ABC8TMB1"/>
<keyword evidence="3" id="KW-1185">Reference proteome</keyword>
<sequence length="176" mass="20136">MPMNVNFFGSEPVGFPQPSRPMFASDTSFEPRMCEDSLPHPFFEGCDHEPAGGSSRSAPEGGDRFVFDEDVIQILREFVEELDDKGRKLFQKLISKVETEIPFERLVQEIRERPISNLFEKLSTKLHDLRNSDADPINMDRGLNIDSMSTGEDLKQKLERFKVKTVNLGIVKEDKK</sequence>
<accession>A0ABC8TMB1</accession>
<dbReference type="Proteomes" id="UP001642360">
    <property type="component" value="Unassembled WGS sequence"/>
</dbReference>
<organism evidence="2 3">
    <name type="scientific">Ilex paraguariensis</name>
    <name type="common">yerba mate</name>
    <dbReference type="NCBI Taxonomy" id="185542"/>
    <lineage>
        <taxon>Eukaryota</taxon>
        <taxon>Viridiplantae</taxon>
        <taxon>Streptophyta</taxon>
        <taxon>Embryophyta</taxon>
        <taxon>Tracheophyta</taxon>
        <taxon>Spermatophyta</taxon>
        <taxon>Magnoliopsida</taxon>
        <taxon>eudicotyledons</taxon>
        <taxon>Gunneridae</taxon>
        <taxon>Pentapetalae</taxon>
        <taxon>asterids</taxon>
        <taxon>campanulids</taxon>
        <taxon>Aquifoliales</taxon>
        <taxon>Aquifoliaceae</taxon>
        <taxon>Ilex</taxon>
    </lineage>
</organism>
<evidence type="ECO:0000313" key="3">
    <source>
        <dbReference type="Proteomes" id="UP001642360"/>
    </source>
</evidence>
<gene>
    <name evidence="2" type="ORF">ILEXP_LOCUS37420</name>
</gene>
<evidence type="ECO:0000256" key="1">
    <source>
        <dbReference type="SAM" id="MobiDB-lite"/>
    </source>
</evidence>
<comment type="caution">
    <text evidence="2">The sequence shown here is derived from an EMBL/GenBank/DDBJ whole genome shotgun (WGS) entry which is preliminary data.</text>
</comment>
<name>A0ABC8TMB1_9AQUA</name>
<reference evidence="2 3" key="1">
    <citation type="submission" date="2024-02" db="EMBL/GenBank/DDBJ databases">
        <authorList>
            <person name="Vignale AGUSTIN F."/>
            <person name="Sosa J E."/>
            <person name="Modenutti C."/>
        </authorList>
    </citation>
    <scope>NUCLEOTIDE SEQUENCE [LARGE SCALE GENOMIC DNA]</scope>
</reference>
<evidence type="ECO:0000313" key="2">
    <source>
        <dbReference type="EMBL" id="CAK9168089.1"/>
    </source>
</evidence>
<proteinExistence type="predicted"/>
<feature type="region of interest" description="Disordered" evidence="1">
    <location>
        <begin position="40"/>
        <end position="62"/>
    </location>
</feature>
<protein>
    <submittedName>
        <fullName evidence="2">Uncharacterized protein</fullName>
    </submittedName>
</protein>
<dbReference type="EMBL" id="CAUOFW020005002">
    <property type="protein sequence ID" value="CAK9168089.1"/>
    <property type="molecule type" value="Genomic_DNA"/>
</dbReference>